<keyword evidence="1" id="KW-0489">Methyltransferase</keyword>
<dbReference type="Proteomes" id="UP001055072">
    <property type="component" value="Unassembled WGS sequence"/>
</dbReference>
<name>A0ACB8TP18_9APHY</name>
<dbReference type="EMBL" id="MU274954">
    <property type="protein sequence ID" value="KAI0083752.1"/>
    <property type="molecule type" value="Genomic_DNA"/>
</dbReference>
<accession>A0ACB8TP18</accession>
<evidence type="ECO:0000313" key="2">
    <source>
        <dbReference type="Proteomes" id="UP001055072"/>
    </source>
</evidence>
<reference evidence="1" key="1">
    <citation type="journal article" date="2021" name="Environ. Microbiol.">
        <title>Gene family expansions and transcriptome signatures uncover fungal adaptations to wood decay.</title>
        <authorList>
            <person name="Hage H."/>
            <person name="Miyauchi S."/>
            <person name="Viragh M."/>
            <person name="Drula E."/>
            <person name="Min B."/>
            <person name="Chaduli D."/>
            <person name="Navarro D."/>
            <person name="Favel A."/>
            <person name="Norest M."/>
            <person name="Lesage-Meessen L."/>
            <person name="Balint B."/>
            <person name="Merenyi Z."/>
            <person name="de Eugenio L."/>
            <person name="Morin E."/>
            <person name="Martinez A.T."/>
            <person name="Baldrian P."/>
            <person name="Stursova M."/>
            <person name="Martinez M.J."/>
            <person name="Novotny C."/>
            <person name="Magnuson J.K."/>
            <person name="Spatafora J.W."/>
            <person name="Maurice S."/>
            <person name="Pangilinan J."/>
            <person name="Andreopoulos W."/>
            <person name="LaButti K."/>
            <person name="Hundley H."/>
            <person name="Na H."/>
            <person name="Kuo A."/>
            <person name="Barry K."/>
            <person name="Lipzen A."/>
            <person name="Henrissat B."/>
            <person name="Riley R."/>
            <person name="Ahrendt S."/>
            <person name="Nagy L.G."/>
            <person name="Grigoriev I.V."/>
            <person name="Martin F."/>
            <person name="Rosso M.N."/>
        </authorList>
    </citation>
    <scope>NUCLEOTIDE SEQUENCE</scope>
    <source>
        <strain evidence="1">CBS 384.51</strain>
    </source>
</reference>
<gene>
    <name evidence="1" type="ORF">BDY19DRAFT_1097347</name>
</gene>
<comment type="caution">
    <text evidence="1">The sequence shown here is derived from an EMBL/GenBank/DDBJ whole genome shotgun (WGS) entry which is preliminary data.</text>
</comment>
<organism evidence="1 2">
    <name type="scientific">Irpex rosettiformis</name>
    <dbReference type="NCBI Taxonomy" id="378272"/>
    <lineage>
        <taxon>Eukaryota</taxon>
        <taxon>Fungi</taxon>
        <taxon>Dikarya</taxon>
        <taxon>Basidiomycota</taxon>
        <taxon>Agaricomycotina</taxon>
        <taxon>Agaricomycetes</taxon>
        <taxon>Polyporales</taxon>
        <taxon>Irpicaceae</taxon>
        <taxon>Irpex</taxon>
    </lineage>
</organism>
<keyword evidence="1" id="KW-0808">Transferase</keyword>
<protein>
    <submittedName>
        <fullName evidence="1">Methyltransferase-domain-containing protein</fullName>
    </submittedName>
</protein>
<evidence type="ECO:0000313" key="1">
    <source>
        <dbReference type="EMBL" id="KAI0083752.1"/>
    </source>
</evidence>
<sequence>MYYYISFLRPPPFQVTLASPLTITPQIANDLRTECYPDAHDLYYSWALENQTSTFPSTSQPRQISRPVKLTTWRENNAYRELTVLPPQGVKEGQRYRLVLLAQPQGMPHVINFAAGGSTPYPVMSMPILFSSRSRPTGSKQEQVERIYRLPTSLQSQAFLHITEQTSFDLDKKVWDSGLGLSSWLSEAVCTPDGNEIHPLRRDLCSTILSKKCDIIELGSGTGIVSLSLGSIRSEKLSSEADGRIITTDLPSAMPLLEHNISANERYFSSVHTRPQALVLDWDDECLPAEVASVGTGFDLIVMADVAYNTASFASLIRTMDRILSLGDNSDQTSSPLVLLGYKERDATERSLWDMLLSIGVELKKIGEKVGAGGCPVEVWIGRRGNTPTP</sequence>
<keyword evidence="2" id="KW-1185">Reference proteome</keyword>
<proteinExistence type="predicted"/>